<dbReference type="CDD" id="cd00353">
    <property type="entry name" value="Ribosomal_S15p_S13e"/>
    <property type="match status" value="1"/>
</dbReference>
<comment type="function">
    <text evidence="3">Forms an intersubunit bridge (bridge B4) with the 23S rRNA of the 50S subunit in the ribosome.</text>
</comment>
<dbReference type="GO" id="GO:0019843">
    <property type="term" value="F:rRNA binding"/>
    <property type="evidence" value="ECO:0007669"/>
    <property type="project" value="UniProtKB-UniRule"/>
</dbReference>
<dbReference type="KEGG" id="mpj:MPNE_0727"/>
<dbReference type="SMR" id="A0A0H3DL33"/>
<dbReference type="NCBIfam" id="TIGR00952">
    <property type="entry name" value="S15_bact"/>
    <property type="match status" value="1"/>
</dbReference>
<evidence type="ECO:0000256" key="5">
    <source>
        <dbReference type="RuleBase" id="RU004524"/>
    </source>
</evidence>
<dbReference type="PANTHER" id="PTHR23321">
    <property type="entry name" value="RIBOSOMAL PROTEIN S15, BACTERIAL AND ORGANELLAR"/>
    <property type="match status" value="1"/>
</dbReference>
<dbReference type="GO" id="GO:0006412">
    <property type="term" value="P:translation"/>
    <property type="evidence" value="ECO:0007669"/>
    <property type="project" value="UniProtKB-UniRule"/>
</dbReference>
<name>A0A0H3DL33_MYCPB</name>
<dbReference type="SUPFAM" id="SSF47060">
    <property type="entry name" value="S15/NS1 RNA-binding domain"/>
    <property type="match status" value="1"/>
</dbReference>
<dbReference type="GeneID" id="66608692"/>
<protein>
    <recommendedName>
        <fullName evidence="3">Small ribosomal subunit protein uS15</fullName>
    </recommendedName>
</protein>
<evidence type="ECO:0000256" key="3">
    <source>
        <dbReference type="HAMAP-Rule" id="MF_01343"/>
    </source>
</evidence>
<accession>A0A0H3DL33</accession>
<evidence type="ECO:0000256" key="4">
    <source>
        <dbReference type="RuleBase" id="RU003919"/>
    </source>
</evidence>
<dbReference type="RefSeq" id="WP_010874979.1">
    <property type="nucleotide sequence ID" value="NZ_CP010546.1"/>
</dbReference>
<dbReference type="GO" id="GO:0022627">
    <property type="term" value="C:cytosolic small ribosomal subunit"/>
    <property type="evidence" value="ECO:0007669"/>
    <property type="project" value="TreeGrafter"/>
</dbReference>
<dbReference type="InterPro" id="IPR005290">
    <property type="entry name" value="Ribosomal_uS15_bac-type"/>
</dbReference>
<dbReference type="Gene3D" id="6.10.250.3130">
    <property type="match status" value="1"/>
</dbReference>
<comment type="function">
    <text evidence="3 5">One of the primary rRNA binding proteins, it binds directly to 16S rRNA where it helps nucleate assembly of the platform of the 30S subunit by binding and bridging several RNA helices of the 16S rRNA.</text>
</comment>
<reference evidence="6 7" key="1">
    <citation type="journal article" date="2010" name="Appl. Environ. Microbiol.">
        <title>Targeted chromosomal knockouts in Mycoplasma pneumoniae.</title>
        <authorList>
            <person name="Krishnakumar R."/>
            <person name="Assad-Garcia N."/>
            <person name="Benders G.A."/>
            <person name="Phan Q."/>
            <person name="Montague M.G."/>
            <person name="Glass J.I."/>
        </authorList>
    </citation>
    <scope>NUCLEOTIDE SEQUENCE [LARGE SCALE GENOMIC DNA]</scope>
    <source>
        <strain evidence="7">ATCC 15531 / DSM 22911 / NBRC 14401 / NCTC 10119 / FH</strain>
    </source>
</reference>
<keyword evidence="1 3" id="KW-0689">Ribosomal protein</keyword>
<sequence length="86" mass="9901">MQIDKNGIIKSAQLHDKDVGSIQVQVSLLTSQIKQLTDHLLANKKDFISKRGLYAKVSKRKRLLKYLKHNDLEAYRNLVKTLNLRG</sequence>
<dbReference type="EMBL" id="CP002077">
    <property type="protein sequence ID" value="ADK86949.1"/>
    <property type="molecule type" value="Genomic_DNA"/>
</dbReference>
<evidence type="ECO:0000256" key="1">
    <source>
        <dbReference type="ARBA" id="ARBA00022980"/>
    </source>
</evidence>
<dbReference type="PaxDb" id="722438-MPNE_0727"/>
<dbReference type="InterPro" id="IPR009068">
    <property type="entry name" value="uS15_NS1_RNA-bd_sf"/>
</dbReference>
<dbReference type="SMART" id="SM01387">
    <property type="entry name" value="Ribosomal_S15"/>
    <property type="match status" value="1"/>
</dbReference>
<dbReference type="STRING" id="722438.F539_03505"/>
<dbReference type="Proteomes" id="UP000007756">
    <property type="component" value="Chromosome"/>
</dbReference>
<gene>
    <name evidence="3 6" type="primary">rpsO</name>
    <name evidence="6" type="ordered locus">MPNE_0727</name>
</gene>
<dbReference type="AlphaFoldDB" id="A0A0H3DL33"/>
<dbReference type="PATRIC" id="fig|722438.3.peg.705"/>
<comment type="subunit">
    <text evidence="3">Part of the 30S ribosomal subunit. Forms a bridge to the 50S subunit in the 70S ribosome, contacting the 23S rRNA.</text>
</comment>
<evidence type="ECO:0000313" key="7">
    <source>
        <dbReference type="Proteomes" id="UP000007756"/>
    </source>
</evidence>
<keyword evidence="2 3" id="KW-0687">Ribonucleoprotein</keyword>
<comment type="similarity">
    <text evidence="3 4">Belongs to the universal ribosomal protein uS15 family.</text>
</comment>
<dbReference type="HOGENOM" id="CLU_148518_1_0_14"/>
<proteinExistence type="inferred from homology"/>
<dbReference type="Pfam" id="PF00312">
    <property type="entry name" value="Ribosomal_S15"/>
    <property type="match status" value="1"/>
</dbReference>
<dbReference type="HAMAP" id="MF_01343_B">
    <property type="entry name" value="Ribosomal_uS15_B"/>
    <property type="match status" value="1"/>
</dbReference>
<dbReference type="InterPro" id="IPR000589">
    <property type="entry name" value="Ribosomal_uS15"/>
</dbReference>
<dbReference type="GO" id="GO:0003735">
    <property type="term" value="F:structural constituent of ribosome"/>
    <property type="evidence" value="ECO:0007669"/>
    <property type="project" value="InterPro"/>
</dbReference>
<evidence type="ECO:0000313" key="6">
    <source>
        <dbReference type="EMBL" id="ADK86949.1"/>
    </source>
</evidence>
<dbReference type="Gene3D" id="1.10.287.10">
    <property type="entry name" value="S15/NS1, RNA-binding"/>
    <property type="match status" value="1"/>
</dbReference>
<evidence type="ECO:0000256" key="2">
    <source>
        <dbReference type="ARBA" id="ARBA00023274"/>
    </source>
</evidence>
<dbReference type="PANTHER" id="PTHR23321:SF26">
    <property type="entry name" value="SMALL RIBOSOMAL SUBUNIT PROTEIN US15M"/>
    <property type="match status" value="1"/>
</dbReference>
<keyword evidence="3 5" id="KW-0699">rRNA-binding</keyword>
<dbReference type="PROSITE" id="PS00362">
    <property type="entry name" value="RIBOSOMAL_S15"/>
    <property type="match status" value="1"/>
</dbReference>
<dbReference type="eggNOG" id="COG0184">
    <property type="taxonomic scope" value="Bacteria"/>
</dbReference>
<organism evidence="6 7">
    <name type="scientific">Mycoplasmoides pneumoniae (strain ATCC 15531 / DSM 23978 / CIP 103766 / NBRC 14401 / NCTC 10119 / FH)</name>
    <name type="common">Mycoplasma pneumoniae</name>
    <dbReference type="NCBI Taxonomy" id="722438"/>
    <lineage>
        <taxon>Bacteria</taxon>
        <taxon>Bacillati</taxon>
        <taxon>Mycoplasmatota</taxon>
        <taxon>Mycoplasmoidales</taxon>
        <taxon>Mycoplasmoidaceae</taxon>
        <taxon>Mycoplasmoides</taxon>
    </lineage>
</organism>
<keyword evidence="3 5" id="KW-0694">RNA-binding</keyword>